<name>X0V2X0_9ZZZZ</name>
<sequence>NSRDVHIGGCDDFENYLNFAYLIEEKEINLNKLKEFIKLME</sequence>
<dbReference type="AlphaFoldDB" id="X0V2X0"/>
<feature type="non-terminal residue" evidence="1">
    <location>
        <position position="1"/>
    </location>
</feature>
<reference evidence="1" key="1">
    <citation type="journal article" date="2014" name="Front. Microbiol.">
        <title>High frequency of phylogenetically diverse reductive dehalogenase-homologous genes in deep subseafloor sedimentary metagenomes.</title>
        <authorList>
            <person name="Kawai M."/>
            <person name="Futagami T."/>
            <person name="Toyoda A."/>
            <person name="Takaki Y."/>
            <person name="Nishi S."/>
            <person name="Hori S."/>
            <person name="Arai W."/>
            <person name="Tsubouchi T."/>
            <person name="Morono Y."/>
            <person name="Uchiyama I."/>
            <person name="Ito T."/>
            <person name="Fujiyama A."/>
            <person name="Inagaki F."/>
            <person name="Takami H."/>
        </authorList>
    </citation>
    <scope>NUCLEOTIDE SEQUENCE</scope>
    <source>
        <strain evidence="1">Expedition CK06-06</strain>
    </source>
</reference>
<organism evidence="1">
    <name type="scientific">marine sediment metagenome</name>
    <dbReference type="NCBI Taxonomy" id="412755"/>
    <lineage>
        <taxon>unclassified sequences</taxon>
        <taxon>metagenomes</taxon>
        <taxon>ecological metagenomes</taxon>
    </lineage>
</organism>
<gene>
    <name evidence="1" type="ORF">S01H1_41278</name>
</gene>
<comment type="caution">
    <text evidence="1">The sequence shown here is derived from an EMBL/GenBank/DDBJ whole genome shotgun (WGS) entry which is preliminary data.</text>
</comment>
<evidence type="ECO:0000313" key="1">
    <source>
        <dbReference type="EMBL" id="GAG12449.1"/>
    </source>
</evidence>
<protein>
    <submittedName>
        <fullName evidence="1">Uncharacterized protein</fullName>
    </submittedName>
</protein>
<accession>X0V2X0</accession>
<proteinExistence type="predicted"/>
<dbReference type="EMBL" id="BARS01026174">
    <property type="protein sequence ID" value="GAG12449.1"/>
    <property type="molecule type" value="Genomic_DNA"/>
</dbReference>